<protein>
    <submittedName>
        <fullName evidence="1">Uncharacterized protein</fullName>
    </submittedName>
</protein>
<accession>A0A1E5P5T5</accession>
<reference evidence="1 2" key="1">
    <citation type="submission" date="2016-08" db="EMBL/GenBank/DDBJ databases">
        <title>Complete genome sequence of Streptomyces agglomeratus strain 6-3-2, a novel anti-MRSA actinomycete isolated from Wuli of Tebit, China.</title>
        <authorList>
            <person name="Chen X."/>
        </authorList>
    </citation>
    <scope>NUCLEOTIDE SEQUENCE [LARGE SCALE GENOMIC DNA]</scope>
    <source>
        <strain evidence="1 2">6-3-2</strain>
    </source>
</reference>
<gene>
    <name evidence="1" type="ORF">AS594_10865</name>
</gene>
<organism evidence="1 2">
    <name type="scientific">Streptomyces agglomeratus</name>
    <dbReference type="NCBI Taxonomy" id="285458"/>
    <lineage>
        <taxon>Bacteria</taxon>
        <taxon>Bacillati</taxon>
        <taxon>Actinomycetota</taxon>
        <taxon>Actinomycetes</taxon>
        <taxon>Kitasatosporales</taxon>
        <taxon>Streptomycetaceae</taxon>
        <taxon>Streptomyces</taxon>
    </lineage>
</organism>
<dbReference type="OrthoDB" id="4206771at2"/>
<name>A0A1E5P5T5_9ACTN</name>
<evidence type="ECO:0000313" key="1">
    <source>
        <dbReference type="EMBL" id="OEJ24910.1"/>
    </source>
</evidence>
<dbReference type="RefSeq" id="WP_069933080.1">
    <property type="nucleotide sequence ID" value="NZ_MEHJ01000001.1"/>
</dbReference>
<dbReference type="Proteomes" id="UP000095759">
    <property type="component" value="Unassembled WGS sequence"/>
</dbReference>
<dbReference type="AlphaFoldDB" id="A0A1E5P5T5"/>
<sequence>MASESAPPPQCQPFTYYKVTKYGSASYKPRGPIVSKYNSSSHKSTLTYAIETTQARETTWAAELGGSVSWGIGQVEAKTSYDVTKKVSRGVTVTNRMSVDSRKRGYTQPMVEYRKFSIDKWRELGNCRQDRIGTVGRLKAITSHLHFAECQTRSSDGCRPKP</sequence>
<dbReference type="EMBL" id="MEHJ01000001">
    <property type="protein sequence ID" value="OEJ24910.1"/>
    <property type="molecule type" value="Genomic_DNA"/>
</dbReference>
<proteinExistence type="predicted"/>
<keyword evidence="2" id="KW-1185">Reference proteome</keyword>
<evidence type="ECO:0000313" key="2">
    <source>
        <dbReference type="Proteomes" id="UP000095759"/>
    </source>
</evidence>
<comment type="caution">
    <text evidence="1">The sequence shown here is derived from an EMBL/GenBank/DDBJ whole genome shotgun (WGS) entry which is preliminary data.</text>
</comment>